<dbReference type="RefSeq" id="WP_265357786.1">
    <property type="nucleotide sequence ID" value="NZ_JAMQPR010000001.1"/>
</dbReference>
<accession>A0ABT3M7A5</accession>
<dbReference type="EMBL" id="JAMQPR010000001">
    <property type="protein sequence ID" value="MCW7503911.1"/>
    <property type="molecule type" value="Genomic_DNA"/>
</dbReference>
<organism evidence="2 3">
    <name type="scientific">Leptospira paudalimensis</name>
    <dbReference type="NCBI Taxonomy" id="2950024"/>
    <lineage>
        <taxon>Bacteria</taxon>
        <taxon>Pseudomonadati</taxon>
        <taxon>Spirochaetota</taxon>
        <taxon>Spirochaetia</taxon>
        <taxon>Leptospirales</taxon>
        <taxon>Leptospiraceae</taxon>
        <taxon>Leptospira</taxon>
    </lineage>
</organism>
<evidence type="ECO:0008006" key="4">
    <source>
        <dbReference type="Google" id="ProtNLM"/>
    </source>
</evidence>
<evidence type="ECO:0000313" key="2">
    <source>
        <dbReference type="EMBL" id="MCW7503911.1"/>
    </source>
</evidence>
<keyword evidence="1" id="KW-0732">Signal</keyword>
<reference evidence="2 3" key="1">
    <citation type="submission" date="2022-06" db="EMBL/GenBank/DDBJ databases">
        <title>Leptospira isolates from biofilms formed at urban environments.</title>
        <authorList>
            <person name="Ribeiro P.S."/>
            <person name="Sousa T."/>
            <person name="Carvalho N."/>
            <person name="Aburjaile F."/>
            <person name="Neves F."/>
            <person name="Oliveira D."/>
            <person name="Blanco L."/>
            <person name="Lima J."/>
            <person name="Costa F."/>
            <person name="Brenig B."/>
            <person name="Soares S."/>
            <person name="Ramos R."/>
            <person name="Goes-Neto A."/>
            <person name="Matiuzzi M."/>
            <person name="Azevedo V."/>
            <person name="Ristow P."/>
        </authorList>
    </citation>
    <scope>NUCLEOTIDE SEQUENCE [LARGE SCALE GENOMIC DNA]</scope>
    <source>
        <strain evidence="2 3">VSF14</strain>
    </source>
</reference>
<feature type="chain" id="PRO_5045212399" description="Lipoprotein" evidence="1">
    <location>
        <begin position="24"/>
        <end position="93"/>
    </location>
</feature>
<comment type="caution">
    <text evidence="2">The sequence shown here is derived from an EMBL/GenBank/DDBJ whole genome shotgun (WGS) entry which is preliminary data.</text>
</comment>
<dbReference type="Proteomes" id="UP001208794">
    <property type="component" value="Unassembled WGS sequence"/>
</dbReference>
<feature type="signal peptide" evidence="1">
    <location>
        <begin position="1"/>
        <end position="23"/>
    </location>
</feature>
<gene>
    <name evidence="2" type="ORF">ND855_07225</name>
</gene>
<name>A0ABT3M7A5_9LEPT</name>
<evidence type="ECO:0000313" key="3">
    <source>
        <dbReference type="Proteomes" id="UP001208794"/>
    </source>
</evidence>
<dbReference type="PROSITE" id="PS51257">
    <property type="entry name" value="PROKAR_LIPOPROTEIN"/>
    <property type="match status" value="1"/>
</dbReference>
<proteinExistence type="predicted"/>
<keyword evidence="3" id="KW-1185">Reference proteome</keyword>
<evidence type="ECO:0000256" key="1">
    <source>
        <dbReference type="SAM" id="SignalP"/>
    </source>
</evidence>
<protein>
    <recommendedName>
        <fullName evidence="4">Lipoprotein</fullName>
    </recommendedName>
</protein>
<sequence length="93" mass="10955">MKKKSYILMLLSVFLLISCTTMAKSIGYIEPGNIKPQTNMEEFKYCSLTYPEILERAVSELKEKSKKSKFQNLSLYFYSDNLIFNCVRIEYEK</sequence>